<reference evidence="12" key="3">
    <citation type="submission" date="2015-05" db="UniProtKB">
        <authorList>
            <consortium name="EnsemblMetazoa"/>
        </authorList>
    </citation>
    <scope>IDENTIFICATION</scope>
</reference>
<dbReference type="GO" id="GO:0046872">
    <property type="term" value="F:metal ion binding"/>
    <property type="evidence" value="ECO:0007669"/>
    <property type="project" value="UniProtKB-KW"/>
</dbReference>
<dbReference type="InterPro" id="IPR002023">
    <property type="entry name" value="NuoE-like"/>
</dbReference>
<dbReference type="PROSITE" id="PS01099">
    <property type="entry name" value="COMPLEX1_24K"/>
    <property type="match status" value="1"/>
</dbReference>
<dbReference type="GO" id="GO:0008137">
    <property type="term" value="F:NADH dehydrogenase (ubiquinone) activity"/>
    <property type="evidence" value="ECO:0007669"/>
    <property type="project" value="UniProtKB-ARBA"/>
</dbReference>
<dbReference type="EMBL" id="GAHY01000648">
    <property type="protein sequence ID" value="JAA76862.1"/>
    <property type="molecule type" value="mRNA"/>
</dbReference>
<feature type="binding site" evidence="9">
    <location>
        <position position="170"/>
    </location>
    <ligand>
        <name>[2Fe-2S] cluster</name>
        <dbReference type="ChEBI" id="CHEBI:190135"/>
    </ligand>
</feature>
<dbReference type="GO" id="GO:0051537">
    <property type="term" value="F:2 iron, 2 sulfur cluster binding"/>
    <property type="evidence" value="ECO:0007669"/>
    <property type="project" value="UniProtKB-KW"/>
</dbReference>
<dbReference type="GO" id="GO:0006120">
    <property type="term" value="P:mitochondrial electron transport, NADH to ubiquinone"/>
    <property type="evidence" value="ECO:0007669"/>
    <property type="project" value="UniProtKB-ARBA"/>
</dbReference>
<dbReference type="GO" id="GO:1902494">
    <property type="term" value="C:catalytic complex"/>
    <property type="evidence" value="ECO:0007669"/>
    <property type="project" value="UniProtKB-ARBA"/>
</dbReference>
<dbReference type="STRING" id="13249.R4FN97"/>
<sequence length="240" mass="26774">MLSNLRKFGQLLIRRNINTSSVAQSDNLFVHRDTPEDNPDVKFEFTPENMKRANAIISIYPEGHERAAMIPLLDLAQRQHGWLPISAMHAVADLLKLPKMRVYEVATFYTMFMRKPTGKYHVQVCTTTPCWLRGSDDVLECVKKHLGLEVGETSKDMMFTLSEVECLGACVNAPMIQINDDYFEDLTPNDTLQILDELKAGKKPPPGPRNGRFAAEPASGLTSLTSEPPGPGFGLQDALK</sequence>
<dbReference type="CDD" id="cd03064">
    <property type="entry name" value="TRX_Fd_NuoE"/>
    <property type="match status" value="1"/>
</dbReference>
<dbReference type="GO" id="GO:0098796">
    <property type="term" value="C:membrane protein complex"/>
    <property type="evidence" value="ECO:0007669"/>
    <property type="project" value="UniProtKB-ARBA"/>
</dbReference>
<dbReference type="EnsemblMetazoa" id="RPRC006108-RA">
    <property type="protein sequence ID" value="RPRC006108-PA"/>
    <property type="gene ID" value="RPRC006108"/>
</dbReference>
<dbReference type="NCBIfam" id="NF005722">
    <property type="entry name" value="PRK07539.1-2"/>
    <property type="match status" value="1"/>
</dbReference>
<evidence type="ECO:0000256" key="5">
    <source>
        <dbReference type="ARBA" id="ARBA00023004"/>
    </source>
</evidence>
<dbReference type="Gene3D" id="3.40.30.10">
    <property type="entry name" value="Glutaredoxin"/>
    <property type="match status" value="1"/>
</dbReference>
<organism evidence="11">
    <name type="scientific">Rhodnius prolixus</name>
    <name type="common">Triatomid bug</name>
    <dbReference type="NCBI Taxonomy" id="13249"/>
    <lineage>
        <taxon>Eukaryota</taxon>
        <taxon>Metazoa</taxon>
        <taxon>Ecdysozoa</taxon>
        <taxon>Arthropoda</taxon>
        <taxon>Hexapoda</taxon>
        <taxon>Insecta</taxon>
        <taxon>Pterygota</taxon>
        <taxon>Neoptera</taxon>
        <taxon>Paraneoptera</taxon>
        <taxon>Hemiptera</taxon>
        <taxon>Heteroptera</taxon>
        <taxon>Panheteroptera</taxon>
        <taxon>Cimicomorpha</taxon>
        <taxon>Reduviidae</taxon>
        <taxon>Triatominae</taxon>
        <taxon>Rhodnius</taxon>
    </lineage>
</organism>
<reference evidence="11" key="1">
    <citation type="submission" date="2013-04" db="EMBL/GenBank/DDBJ databases">
        <title>An insight into the transcriptome of the digestive tract of the blood sucking bug, Rhodnius prolixus.</title>
        <authorList>
            <person name="Ribeiro J.M.C."/>
            <person name="Genta F.A."/>
            <person name="Sorgine M.H.F."/>
            <person name="Paiva-Silva G.O."/>
            <person name="Majerowicz D."/>
            <person name="Medeiros M."/>
            <person name="Koerich L."/>
            <person name="Terra W.R."/>
            <person name="Ferreira C."/>
            <person name="Pimentel A.C."/>
            <person name="Bisch P.M."/>
            <person name="Diniz M.M.P."/>
            <person name="Nascimento R."/>
            <person name="Salmon D."/>
            <person name="Silber A.M."/>
            <person name="Alves M."/>
            <person name="Oliveira M.F."/>
            <person name="Gondim K.C."/>
            <person name="Silva Neto M.A.C."/>
            <person name="Atella G.C."/>
            <person name="Araujo H."/>
            <person name="Dias F.S."/>
            <person name="Polycarpo C.R."/>
            <person name="Fampa P."/>
            <person name="Melo A.C."/>
            <person name="Tanaka A.S."/>
            <person name="Balczun C."/>
            <person name="Oliveira J.H.M."/>
            <person name="Goncalves R."/>
            <person name="Lazoski C."/>
            <person name="Pereira M.A."/>
            <person name="Rivera-Pomar R."/>
            <person name="Diambra L."/>
            <person name="Schaub G.A."/>
            <person name="Garcia E.S."/>
            <person name="Azambuja P."/>
            <person name="Braz G.R.C."/>
            <person name="Oliveira P.L."/>
        </authorList>
    </citation>
    <scope>NUCLEOTIDE SEQUENCE</scope>
</reference>
<dbReference type="AlphaFoldDB" id="R4FN97"/>
<dbReference type="PANTHER" id="PTHR10371:SF3">
    <property type="entry name" value="NADH DEHYDROGENASE [UBIQUINONE] FLAVOPROTEIN 2, MITOCHONDRIAL"/>
    <property type="match status" value="1"/>
</dbReference>
<dbReference type="Pfam" id="PF01257">
    <property type="entry name" value="2Fe-2S_thioredx"/>
    <property type="match status" value="1"/>
</dbReference>
<proteinExistence type="evidence at transcript level"/>
<dbReference type="SUPFAM" id="SSF52833">
    <property type="entry name" value="Thioredoxin-like"/>
    <property type="match status" value="1"/>
</dbReference>
<evidence type="ECO:0000256" key="8">
    <source>
        <dbReference type="ARBA" id="ARBA00034078"/>
    </source>
</evidence>
<comment type="cofactor">
    <cofactor evidence="8">
        <name>[2Fe-2S] cluster</name>
        <dbReference type="ChEBI" id="CHEBI:190135"/>
    </cofactor>
</comment>
<keyword evidence="7" id="KW-0520">NAD</keyword>
<dbReference type="InterPro" id="IPR036249">
    <property type="entry name" value="Thioredoxin-like_sf"/>
</dbReference>
<dbReference type="GO" id="GO:0003954">
    <property type="term" value="F:NADH dehydrogenase activity"/>
    <property type="evidence" value="ECO:0007669"/>
    <property type="project" value="TreeGrafter"/>
</dbReference>
<keyword evidence="6 9" id="KW-0411">Iron-sulfur</keyword>
<keyword evidence="5 9" id="KW-0408">Iron</keyword>
<dbReference type="eggNOG" id="KOG3196">
    <property type="taxonomic scope" value="Eukaryota"/>
</dbReference>
<feature type="binding site" evidence="9">
    <location>
        <position position="125"/>
    </location>
    <ligand>
        <name>[2Fe-2S] cluster</name>
        <dbReference type="ChEBI" id="CHEBI:190135"/>
    </ligand>
</feature>
<name>R4FN97_RHOPR</name>
<dbReference type="GeneID" id="141450356"/>
<feature type="binding site" evidence="9">
    <location>
        <position position="130"/>
    </location>
    <ligand>
        <name>[2Fe-2S] cluster</name>
        <dbReference type="ChEBI" id="CHEBI:190135"/>
    </ligand>
</feature>
<dbReference type="FunCoup" id="R4FN97">
    <property type="interactions" value="1183"/>
</dbReference>
<dbReference type="FunFam" id="1.10.10.1590:FF:000001">
    <property type="entry name" value="NADH-quinone oxidoreductase subunit E"/>
    <property type="match status" value="1"/>
</dbReference>
<dbReference type="HOGENOM" id="CLU_054362_1_0_1"/>
<reference evidence="13" key="2">
    <citation type="submission" date="2015-04" db="EMBL/GenBank/DDBJ databases">
        <authorList>
            <person name="Wilson R.K."/>
            <person name="Warren W."/>
            <person name="Dotson E."/>
            <person name="Oliveira P.L."/>
        </authorList>
    </citation>
    <scope>NUCLEOTIDE SEQUENCE</scope>
</reference>
<keyword evidence="4" id="KW-1278">Translocase</keyword>
<evidence type="ECO:0000256" key="4">
    <source>
        <dbReference type="ARBA" id="ARBA00022967"/>
    </source>
</evidence>
<dbReference type="NCBIfam" id="NF005725">
    <property type="entry name" value="PRK07539.1-5"/>
    <property type="match status" value="1"/>
</dbReference>
<keyword evidence="13" id="KW-1185">Reference proteome</keyword>
<evidence type="ECO:0000256" key="10">
    <source>
        <dbReference type="SAM" id="MobiDB-lite"/>
    </source>
</evidence>
<protein>
    <submittedName>
        <fullName evidence="11 12">Putative nadh dehydrogenase subunit e</fullName>
    </submittedName>
</protein>
<dbReference type="Proteomes" id="UP000015103">
    <property type="component" value="Unassembled WGS sequence"/>
</dbReference>
<evidence type="ECO:0000256" key="9">
    <source>
        <dbReference type="PIRSR" id="PIRSR000216-1"/>
    </source>
</evidence>
<dbReference type="NCBIfam" id="TIGR01958">
    <property type="entry name" value="nuoE_fam"/>
    <property type="match status" value="1"/>
</dbReference>
<dbReference type="Gene3D" id="1.10.10.1590">
    <property type="entry name" value="NADH-quinone oxidoreductase subunit E"/>
    <property type="match status" value="1"/>
</dbReference>
<dbReference type="InterPro" id="IPR041921">
    <property type="entry name" value="NuoE_N"/>
</dbReference>
<dbReference type="OMA" id="IMSIYPE"/>
<evidence type="ECO:0000313" key="11">
    <source>
        <dbReference type="EMBL" id="JAA76862.1"/>
    </source>
</evidence>
<comment type="cofactor">
    <cofactor evidence="9">
        <name>[2Fe-2S] cluster</name>
        <dbReference type="ChEBI" id="CHEBI:190135"/>
    </cofactor>
    <text evidence="9">Binds 1 [2Fe-2S] cluster.</text>
</comment>
<evidence type="ECO:0000256" key="7">
    <source>
        <dbReference type="ARBA" id="ARBA00023027"/>
    </source>
</evidence>
<comment type="similarity">
    <text evidence="1">Belongs to the complex I 24 kDa subunit family.</text>
</comment>
<evidence type="ECO:0000256" key="1">
    <source>
        <dbReference type="ARBA" id="ARBA00010643"/>
    </source>
</evidence>
<dbReference type="FunFam" id="3.40.30.10:FF:000022">
    <property type="entry name" value="NADH dehydrogenase flavoprotein 2, mitochondrial"/>
    <property type="match status" value="1"/>
</dbReference>
<feature type="binding site" evidence="9">
    <location>
        <position position="166"/>
    </location>
    <ligand>
        <name>[2Fe-2S] cluster</name>
        <dbReference type="ChEBI" id="CHEBI:190135"/>
    </ligand>
</feature>
<dbReference type="InParanoid" id="R4FN97"/>
<feature type="region of interest" description="Disordered" evidence="10">
    <location>
        <begin position="199"/>
        <end position="240"/>
    </location>
</feature>
<evidence type="ECO:0000313" key="13">
    <source>
        <dbReference type="Proteomes" id="UP000015103"/>
    </source>
</evidence>
<dbReference type="InterPro" id="IPR042128">
    <property type="entry name" value="NuoE_dom"/>
</dbReference>
<dbReference type="RefSeq" id="XP_073976823.1">
    <property type="nucleotide sequence ID" value="XM_074120722.1"/>
</dbReference>
<dbReference type="VEuPathDB" id="VectorBase:RPRC006108"/>
<dbReference type="EMBL" id="ACPB03013618">
    <property type="status" value="NOT_ANNOTATED_CDS"/>
    <property type="molecule type" value="Genomic_DNA"/>
</dbReference>
<dbReference type="PIRSF" id="PIRSF000216">
    <property type="entry name" value="NADH_DH_24kDa"/>
    <property type="match status" value="1"/>
</dbReference>
<dbReference type="PANTHER" id="PTHR10371">
    <property type="entry name" value="NADH DEHYDROGENASE UBIQUINONE FLAVOPROTEIN 2, MITOCHONDRIAL"/>
    <property type="match status" value="1"/>
</dbReference>
<evidence type="ECO:0000256" key="3">
    <source>
        <dbReference type="ARBA" id="ARBA00022723"/>
    </source>
</evidence>
<accession>R4FN97</accession>
<evidence type="ECO:0000313" key="12">
    <source>
        <dbReference type="EnsemblMetazoa" id="RPRC006108-PA"/>
    </source>
</evidence>
<keyword evidence="2 9" id="KW-0001">2Fe-2S</keyword>
<evidence type="ECO:0000256" key="2">
    <source>
        <dbReference type="ARBA" id="ARBA00022714"/>
    </source>
</evidence>
<keyword evidence="3 9" id="KW-0479">Metal-binding</keyword>
<dbReference type="GO" id="GO:0005743">
    <property type="term" value="C:mitochondrial inner membrane"/>
    <property type="evidence" value="ECO:0007669"/>
    <property type="project" value="UniProtKB-ARBA"/>
</dbReference>
<evidence type="ECO:0000256" key="6">
    <source>
        <dbReference type="ARBA" id="ARBA00023014"/>
    </source>
</evidence>